<evidence type="ECO:0000259" key="1">
    <source>
        <dbReference type="Pfam" id="PF21812"/>
    </source>
</evidence>
<dbReference type="EMBL" id="JAUJQS010000002">
    <property type="protein sequence ID" value="MDN7563469.1"/>
    <property type="molecule type" value="Genomic_DNA"/>
</dbReference>
<accession>A0AAP4R082</accession>
<organism evidence="2 3">
    <name type="scientific">Burkholderia contaminans</name>
    <dbReference type="NCBI Taxonomy" id="488447"/>
    <lineage>
        <taxon>Bacteria</taxon>
        <taxon>Pseudomonadati</taxon>
        <taxon>Pseudomonadota</taxon>
        <taxon>Betaproteobacteria</taxon>
        <taxon>Burkholderiales</taxon>
        <taxon>Burkholderiaceae</taxon>
        <taxon>Burkholderia</taxon>
        <taxon>Burkholderia cepacia complex</taxon>
    </lineage>
</organism>
<dbReference type="InterPro" id="IPR049248">
    <property type="entry name" value="DUF6881"/>
</dbReference>
<feature type="domain" description="DUF6881" evidence="1">
    <location>
        <begin position="23"/>
        <end position="111"/>
    </location>
</feature>
<sequence>MHFVNNLTSTTLERKGCELMQFEFIDVQWRHHFEAEPTRLVSELDEHRMETRKLEFFRDGQVGYACAGHATCGTALGLVPVPSLSEINADPEFAGAMISSAEFEALWSTHVR</sequence>
<dbReference type="RefSeq" id="WP_224755624.1">
    <property type="nucleotide sequence ID" value="NZ_CADEUY010000002.1"/>
</dbReference>
<proteinExistence type="predicted"/>
<evidence type="ECO:0000313" key="2">
    <source>
        <dbReference type="EMBL" id="MDN7563469.1"/>
    </source>
</evidence>
<name>A0AAP4R082_9BURK</name>
<reference evidence="2" key="1">
    <citation type="submission" date="2023-07" db="EMBL/GenBank/DDBJ databases">
        <title>A collection of bacterial strains from the Burkholderia cepacia Research Laboratory and Repository.</title>
        <authorList>
            <person name="Lipuma J."/>
            <person name="Spilker T."/>
            <person name="Caverly L."/>
        </authorList>
    </citation>
    <scope>NUCLEOTIDE SEQUENCE</scope>
    <source>
        <strain evidence="2">AU44979</strain>
    </source>
</reference>
<dbReference type="AlphaFoldDB" id="A0AAP4R082"/>
<gene>
    <name evidence="2" type="ORF">QZM56_03015</name>
</gene>
<dbReference type="Pfam" id="PF21812">
    <property type="entry name" value="DUF6881"/>
    <property type="match status" value="1"/>
</dbReference>
<evidence type="ECO:0000313" key="3">
    <source>
        <dbReference type="Proteomes" id="UP001172109"/>
    </source>
</evidence>
<comment type="caution">
    <text evidence="2">The sequence shown here is derived from an EMBL/GenBank/DDBJ whole genome shotgun (WGS) entry which is preliminary data.</text>
</comment>
<protein>
    <recommendedName>
        <fullName evidence="1">DUF6881 domain-containing protein</fullName>
    </recommendedName>
</protein>
<dbReference type="Proteomes" id="UP001172109">
    <property type="component" value="Unassembled WGS sequence"/>
</dbReference>